<dbReference type="PANTHER" id="PTHR12774:SF2">
    <property type="entry name" value="PEROXISOMAL BIOGENESIS FACTOR 19"/>
    <property type="match status" value="1"/>
</dbReference>
<keyword evidence="3" id="KW-1185">Reference proteome</keyword>
<protein>
    <submittedName>
        <fullName evidence="2">PEX19</fullName>
    </submittedName>
</protein>
<dbReference type="GO" id="GO:0045046">
    <property type="term" value="P:protein import into peroxisome membrane"/>
    <property type="evidence" value="ECO:0007669"/>
    <property type="project" value="TreeGrafter"/>
</dbReference>
<dbReference type="Pfam" id="PF04614">
    <property type="entry name" value="Pex19"/>
    <property type="match status" value="1"/>
</dbReference>
<reference evidence="2" key="1">
    <citation type="journal article" date="2022" name="DNA Res.">
        <title>Genome analysis of five recently described species of the CUG-Ser clade uncovers Candida theae as a new hybrid lineage with pathogenic potential in the Candida parapsilosis species complex.</title>
        <authorList>
            <person name="Mixao V."/>
            <person name="Del Olmo V."/>
            <person name="Hegedusova E."/>
            <person name="Saus E."/>
            <person name="Pryszcz L."/>
            <person name="Cillingova A."/>
            <person name="Nosek J."/>
            <person name="Gabaldon T."/>
        </authorList>
    </citation>
    <scope>NUCLEOTIDE SEQUENCE</scope>
    <source>
        <strain evidence="2">CBS 10844</strain>
    </source>
</reference>
<dbReference type="GO" id="GO:0033328">
    <property type="term" value="F:peroxisome membrane targeting sequence binding"/>
    <property type="evidence" value="ECO:0007669"/>
    <property type="project" value="TreeGrafter"/>
</dbReference>
<dbReference type="AlphaFoldDB" id="A0AAI9SS73"/>
<proteinExistence type="predicted"/>
<dbReference type="InterPro" id="IPR006708">
    <property type="entry name" value="Pex19"/>
</dbReference>
<dbReference type="Proteomes" id="UP001202479">
    <property type="component" value="Unassembled WGS sequence"/>
</dbReference>
<evidence type="ECO:0000313" key="2">
    <source>
        <dbReference type="EMBL" id="KAI3402298.2"/>
    </source>
</evidence>
<feature type="compositionally biased region" description="Acidic residues" evidence="1">
    <location>
        <begin position="42"/>
        <end position="56"/>
    </location>
</feature>
<feature type="region of interest" description="Disordered" evidence="1">
    <location>
        <begin position="287"/>
        <end position="337"/>
    </location>
</feature>
<dbReference type="GO" id="GO:0005778">
    <property type="term" value="C:peroxisomal membrane"/>
    <property type="evidence" value="ECO:0007669"/>
    <property type="project" value="TreeGrafter"/>
</dbReference>
<dbReference type="Gene3D" id="1.20.120.900">
    <property type="entry name" value="Pex19, mPTS binding domain"/>
    <property type="match status" value="1"/>
</dbReference>
<organism evidence="2 3">
    <name type="scientific">Candida oxycetoniae</name>
    <dbReference type="NCBI Taxonomy" id="497107"/>
    <lineage>
        <taxon>Eukaryota</taxon>
        <taxon>Fungi</taxon>
        <taxon>Dikarya</taxon>
        <taxon>Ascomycota</taxon>
        <taxon>Saccharomycotina</taxon>
        <taxon>Pichiomycetes</taxon>
        <taxon>Debaryomycetaceae</taxon>
        <taxon>Candida/Lodderomyces clade</taxon>
        <taxon>Candida</taxon>
    </lineage>
</organism>
<dbReference type="GeneID" id="73382481"/>
<accession>A0AAI9SS73</accession>
<dbReference type="InterPro" id="IPR038322">
    <property type="entry name" value="Pex19_C_sf"/>
</dbReference>
<sequence>MSDKADLHDKEAVAVSSDDVLKESNASTNKEDQTKQPLANGEDVDDLDDLLDDFADDVLSKPPGSTVDASQQSHTGSNAAAGGKDSGLENSTDPLGKDFQDSIAELIQDMKIEDPETQKQFETLVKQFELNHREEAEREAAKPANFEYVMKETMERLRKSGEDIDSKIKNDSLGTNPEDILTQLLAGMGDNALGGGDMDMSKLLVDMLEQLSSKEVLYEPIKDLNQKFPQYLEENKEKLEKSKLDNYNKQYEITIDILKVFESNDYSDSNQQQRDRVNSLLESLQELGQPPSELVGEEGDFLPGLGAGKGAADTFGFNDKNLPPDLEKNLQESCQQQ</sequence>
<dbReference type="RefSeq" id="XP_049178047.1">
    <property type="nucleotide sequence ID" value="XM_049326351.1"/>
</dbReference>
<feature type="compositionally biased region" description="Basic and acidic residues" evidence="1">
    <location>
        <begin position="1"/>
        <end position="12"/>
    </location>
</feature>
<feature type="region of interest" description="Disordered" evidence="1">
    <location>
        <begin position="1"/>
        <end position="99"/>
    </location>
</feature>
<dbReference type="EMBL" id="JAHUZD010000150">
    <property type="protein sequence ID" value="KAI3402298.2"/>
    <property type="molecule type" value="Genomic_DNA"/>
</dbReference>
<name>A0AAI9SS73_9ASCO</name>
<gene>
    <name evidence="2" type="ORF">KGF56_004868</name>
</gene>
<dbReference type="PANTHER" id="PTHR12774">
    <property type="entry name" value="PEROXISOMAL BIOGENESIS FACTOR 19"/>
    <property type="match status" value="1"/>
</dbReference>
<feature type="compositionally biased region" description="Polar residues" evidence="1">
    <location>
        <begin position="67"/>
        <end position="78"/>
    </location>
</feature>
<comment type="caution">
    <text evidence="2">The sequence shown here is derived from an EMBL/GenBank/DDBJ whole genome shotgun (WGS) entry which is preliminary data.</text>
</comment>
<evidence type="ECO:0000313" key="3">
    <source>
        <dbReference type="Proteomes" id="UP001202479"/>
    </source>
</evidence>
<evidence type="ECO:0000256" key="1">
    <source>
        <dbReference type="SAM" id="MobiDB-lite"/>
    </source>
</evidence>